<proteinExistence type="predicted"/>
<dbReference type="RefSeq" id="WP_141346269.1">
    <property type="nucleotide sequence ID" value="NZ_BJLF01000012.1"/>
</dbReference>
<name>A0A4Y3HXV2_9VIBR</name>
<gene>
    <name evidence="1" type="ORF">VIN01S_26050</name>
</gene>
<sequence length="85" mass="9742">MQSNLCLQLHSSLHMDSLTLLRYLTLQPMGICHFAEIQSSITDYLSHPIDKVLNTLQSSDCIHLKENRIALTDFGLDFVEMNNYT</sequence>
<evidence type="ECO:0000313" key="1">
    <source>
        <dbReference type="EMBL" id="GEA51801.1"/>
    </source>
</evidence>
<reference evidence="1 2" key="1">
    <citation type="submission" date="2019-06" db="EMBL/GenBank/DDBJ databases">
        <title>Whole genome shotgun sequence of Vibrio inusitatus NBRC 102082.</title>
        <authorList>
            <person name="Hosoyama A."/>
            <person name="Uohara A."/>
            <person name="Ohji S."/>
            <person name="Ichikawa N."/>
        </authorList>
    </citation>
    <scope>NUCLEOTIDE SEQUENCE [LARGE SCALE GENOMIC DNA]</scope>
    <source>
        <strain evidence="1 2">NBRC 102082</strain>
    </source>
</reference>
<evidence type="ECO:0008006" key="3">
    <source>
        <dbReference type="Google" id="ProtNLM"/>
    </source>
</evidence>
<dbReference type="AlphaFoldDB" id="A0A4Y3HXV2"/>
<dbReference type="OrthoDB" id="5883972at2"/>
<organism evidence="1 2">
    <name type="scientific">Vibrio inusitatus NBRC 102082</name>
    <dbReference type="NCBI Taxonomy" id="1219070"/>
    <lineage>
        <taxon>Bacteria</taxon>
        <taxon>Pseudomonadati</taxon>
        <taxon>Pseudomonadota</taxon>
        <taxon>Gammaproteobacteria</taxon>
        <taxon>Vibrionales</taxon>
        <taxon>Vibrionaceae</taxon>
        <taxon>Vibrio</taxon>
    </lineage>
</organism>
<dbReference type="EMBL" id="BJLF01000012">
    <property type="protein sequence ID" value="GEA51801.1"/>
    <property type="molecule type" value="Genomic_DNA"/>
</dbReference>
<comment type="caution">
    <text evidence="1">The sequence shown here is derived from an EMBL/GenBank/DDBJ whole genome shotgun (WGS) entry which is preliminary data.</text>
</comment>
<evidence type="ECO:0000313" key="2">
    <source>
        <dbReference type="Proteomes" id="UP000318717"/>
    </source>
</evidence>
<accession>A0A4Y3HXV2</accession>
<dbReference type="Proteomes" id="UP000318717">
    <property type="component" value="Unassembled WGS sequence"/>
</dbReference>
<protein>
    <recommendedName>
        <fullName evidence="3">HemN C-terminal domain-containing protein</fullName>
    </recommendedName>
</protein>
<keyword evidence="2" id="KW-1185">Reference proteome</keyword>